<dbReference type="RefSeq" id="WP_324691598.1">
    <property type="nucleotide sequence ID" value="NZ_JAXAVY010000004.1"/>
</dbReference>
<organism evidence="2 3">
    <name type="scientific">Flavobacterium cheonhonense</name>
    <dbReference type="NCBI Taxonomy" id="706185"/>
    <lineage>
        <taxon>Bacteria</taxon>
        <taxon>Pseudomonadati</taxon>
        <taxon>Bacteroidota</taxon>
        <taxon>Flavobacteriia</taxon>
        <taxon>Flavobacteriales</taxon>
        <taxon>Flavobacteriaceae</taxon>
        <taxon>Flavobacterium</taxon>
    </lineage>
</organism>
<dbReference type="Gene3D" id="3.40.30.10">
    <property type="entry name" value="Glutaredoxin"/>
    <property type="match status" value="1"/>
</dbReference>
<feature type="domain" description="Thioredoxin" evidence="1">
    <location>
        <begin position="29"/>
        <end position="165"/>
    </location>
</feature>
<dbReference type="CDD" id="cd02966">
    <property type="entry name" value="TlpA_like_family"/>
    <property type="match status" value="1"/>
</dbReference>
<protein>
    <recommendedName>
        <fullName evidence="1">Thioredoxin domain-containing protein</fullName>
    </recommendedName>
</protein>
<dbReference type="InterPro" id="IPR036249">
    <property type="entry name" value="Thioredoxin-like_sf"/>
</dbReference>
<accession>A0ABP7TU14</accession>
<evidence type="ECO:0000313" key="3">
    <source>
        <dbReference type="Proteomes" id="UP001500968"/>
    </source>
</evidence>
<sequence length="167" mass="19536">MHKFSQLKLLYNFLIFFILAFTQNVLAQMTVYEKFDAFEKAVLKEDGNTYVVNFWATWCAPCIKELPYFEQLHKDNPKVKVILVSLDSRKDLEKKLIPFVAKKQLTAEVILLSDKDYNAWLDKIDDSWSGAIPATLIISGKRKLFAEREFENFTELNNYVNAFINHN</sequence>
<dbReference type="SUPFAM" id="SSF52833">
    <property type="entry name" value="Thioredoxin-like"/>
    <property type="match status" value="1"/>
</dbReference>
<dbReference type="InterPro" id="IPR050553">
    <property type="entry name" value="Thioredoxin_ResA/DsbE_sf"/>
</dbReference>
<dbReference type="InterPro" id="IPR000866">
    <property type="entry name" value="AhpC/TSA"/>
</dbReference>
<dbReference type="PROSITE" id="PS51352">
    <property type="entry name" value="THIOREDOXIN_2"/>
    <property type="match status" value="1"/>
</dbReference>
<comment type="caution">
    <text evidence="2">The sequence shown here is derived from an EMBL/GenBank/DDBJ whole genome shotgun (WGS) entry which is preliminary data.</text>
</comment>
<evidence type="ECO:0000313" key="2">
    <source>
        <dbReference type="EMBL" id="GAA4030525.1"/>
    </source>
</evidence>
<reference evidence="3" key="1">
    <citation type="journal article" date="2019" name="Int. J. Syst. Evol. Microbiol.">
        <title>The Global Catalogue of Microorganisms (GCM) 10K type strain sequencing project: providing services to taxonomists for standard genome sequencing and annotation.</title>
        <authorList>
            <consortium name="The Broad Institute Genomics Platform"/>
            <consortium name="The Broad Institute Genome Sequencing Center for Infectious Disease"/>
            <person name="Wu L."/>
            <person name="Ma J."/>
        </authorList>
    </citation>
    <scope>NUCLEOTIDE SEQUENCE [LARGE SCALE GENOMIC DNA]</scope>
    <source>
        <strain evidence="3">JCM 17064</strain>
    </source>
</reference>
<dbReference type="InterPro" id="IPR013766">
    <property type="entry name" value="Thioredoxin_domain"/>
</dbReference>
<keyword evidence="3" id="KW-1185">Reference proteome</keyword>
<dbReference type="PANTHER" id="PTHR42852">
    <property type="entry name" value="THIOL:DISULFIDE INTERCHANGE PROTEIN DSBE"/>
    <property type="match status" value="1"/>
</dbReference>
<proteinExistence type="predicted"/>
<evidence type="ECO:0000259" key="1">
    <source>
        <dbReference type="PROSITE" id="PS51352"/>
    </source>
</evidence>
<dbReference type="EMBL" id="BAABCR010000014">
    <property type="protein sequence ID" value="GAA4030525.1"/>
    <property type="molecule type" value="Genomic_DNA"/>
</dbReference>
<gene>
    <name evidence="2" type="ORF">GCM10022386_13080</name>
</gene>
<dbReference type="Pfam" id="PF00578">
    <property type="entry name" value="AhpC-TSA"/>
    <property type="match status" value="1"/>
</dbReference>
<name>A0ABP7TU14_9FLAO</name>
<dbReference type="Proteomes" id="UP001500968">
    <property type="component" value="Unassembled WGS sequence"/>
</dbReference>
<dbReference type="PANTHER" id="PTHR42852:SF13">
    <property type="entry name" value="PROTEIN DIPZ"/>
    <property type="match status" value="1"/>
</dbReference>